<dbReference type="InterPro" id="IPR054738">
    <property type="entry name" value="Siphovirus-type_tail_C"/>
</dbReference>
<evidence type="ECO:0000313" key="2">
    <source>
        <dbReference type="EMBL" id="SDP08982.1"/>
    </source>
</evidence>
<dbReference type="EMBL" id="LT629710">
    <property type="protein sequence ID" value="SDP08982.1"/>
    <property type="molecule type" value="Genomic_DNA"/>
</dbReference>
<protein>
    <submittedName>
        <fullName evidence="2">Phage tail protein</fullName>
    </submittedName>
</protein>
<gene>
    <name evidence="2" type="ORF">SAMN04515671_2913</name>
</gene>
<evidence type="ECO:0000313" key="3">
    <source>
        <dbReference type="Proteomes" id="UP000198741"/>
    </source>
</evidence>
<dbReference type="Proteomes" id="UP000198741">
    <property type="component" value="Chromosome I"/>
</dbReference>
<dbReference type="Pfam" id="PF22768">
    <property type="entry name" value="SPP1_Dit"/>
    <property type="match status" value="1"/>
</dbReference>
<reference evidence="2 3" key="1">
    <citation type="submission" date="2016-10" db="EMBL/GenBank/DDBJ databases">
        <authorList>
            <person name="de Groot N.N."/>
        </authorList>
    </citation>
    <scope>NUCLEOTIDE SEQUENCE [LARGE SCALE GENOMIC DNA]</scope>
    <source>
        <strain evidence="3">P4-7,KCTC 19426,CECT 7604</strain>
    </source>
</reference>
<proteinExistence type="predicted"/>
<name>A0A1H0PV25_9ACTN</name>
<sequence length="286" mass="30195">MAWENRVSVAGWSAMDGPAPDVDDAGCLWALETVEGWHGGIDPRGNPTPLEMADGDLDGPAPFGSRTITLSGTVVAPDKRALQMALDRVAAVLRGTVRTAPLVFEEALTGLARQAFVRLAGKTMTTRTGPTSASWSLSLYAHDPSRYGAVEKSATTARFSAGGGRVYPLTFPRVYGPGGSSGLVTVTNVGDARTWARFTFSGPLSNPSVRLVGGPRIAALMDVNAGEQLVIGEGTPRSVRLGMSSRRQFLTLDSQFFAIEPGTSQIYFGADSGTGTLTVAWRDAWT</sequence>
<dbReference type="AlphaFoldDB" id="A0A1H0PV25"/>
<organism evidence="2 3">
    <name type="scientific">Nakamurella panacisegetis</name>
    <dbReference type="NCBI Taxonomy" id="1090615"/>
    <lineage>
        <taxon>Bacteria</taxon>
        <taxon>Bacillati</taxon>
        <taxon>Actinomycetota</taxon>
        <taxon>Actinomycetes</taxon>
        <taxon>Nakamurellales</taxon>
        <taxon>Nakamurellaceae</taxon>
        <taxon>Nakamurella</taxon>
    </lineage>
</organism>
<keyword evidence="3" id="KW-1185">Reference proteome</keyword>
<evidence type="ECO:0000259" key="1">
    <source>
        <dbReference type="Pfam" id="PF22768"/>
    </source>
</evidence>
<dbReference type="STRING" id="1090615.SAMN04515671_2913"/>
<accession>A0A1H0PV25</accession>
<feature type="domain" description="Siphovirus-type tail component C-terminal" evidence="1">
    <location>
        <begin position="190"/>
        <end position="285"/>
    </location>
</feature>
<dbReference type="Gene3D" id="2.60.120.860">
    <property type="match status" value="1"/>
</dbReference>